<dbReference type="SUPFAM" id="SSF53448">
    <property type="entry name" value="Nucleotide-diphospho-sugar transferases"/>
    <property type="match status" value="1"/>
</dbReference>
<name>A0A165SWS1_9AGAM</name>
<dbReference type="InterPro" id="IPR051981">
    <property type="entry name" value="Glycosyltransf_32"/>
</dbReference>
<dbReference type="GO" id="GO:0006688">
    <property type="term" value="P:glycosphingolipid biosynthetic process"/>
    <property type="evidence" value="ECO:0007669"/>
    <property type="project" value="TreeGrafter"/>
</dbReference>
<organism evidence="3 4">
    <name type="scientific">Neolentinus lepideus HHB14362 ss-1</name>
    <dbReference type="NCBI Taxonomy" id="1314782"/>
    <lineage>
        <taxon>Eukaryota</taxon>
        <taxon>Fungi</taxon>
        <taxon>Dikarya</taxon>
        <taxon>Basidiomycota</taxon>
        <taxon>Agaricomycotina</taxon>
        <taxon>Agaricomycetes</taxon>
        <taxon>Gloeophyllales</taxon>
        <taxon>Gloeophyllaceae</taxon>
        <taxon>Neolentinus</taxon>
    </lineage>
</organism>
<feature type="region of interest" description="Disordered" evidence="2">
    <location>
        <begin position="224"/>
        <end position="249"/>
    </location>
</feature>
<accession>A0A165SWS1</accession>
<evidence type="ECO:0000256" key="1">
    <source>
        <dbReference type="ARBA" id="ARBA00009003"/>
    </source>
</evidence>
<evidence type="ECO:0000313" key="3">
    <source>
        <dbReference type="EMBL" id="KZT25795.1"/>
    </source>
</evidence>
<evidence type="ECO:0000313" key="4">
    <source>
        <dbReference type="Proteomes" id="UP000076761"/>
    </source>
</evidence>
<dbReference type="Pfam" id="PF04488">
    <property type="entry name" value="Gly_transf_sug"/>
    <property type="match status" value="1"/>
</dbReference>
<evidence type="ECO:0000256" key="2">
    <source>
        <dbReference type="SAM" id="MobiDB-lite"/>
    </source>
</evidence>
<gene>
    <name evidence="3" type="ORF">NEOLEDRAFT_340566</name>
</gene>
<feature type="compositionally biased region" description="Basic and acidic residues" evidence="2">
    <location>
        <begin position="236"/>
        <end position="245"/>
    </location>
</feature>
<reference evidence="3 4" key="1">
    <citation type="journal article" date="2016" name="Mol. Biol. Evol.">
        <title>Comparative Genomics of Early-Diverging Mushroom-Forming Fungi Provides Insights into the Origins of Lignocellulose Decay Capabilities.</title>
        <authorList>
            <person name="Nagy L.G."/>
            <person name="Riley R."/>
            <person name="Tritt A."/>
            <person name="Adam C."/>
            <person name="Daum C."/>
            <person name="Floudas D."/>
            <person name="Sun H."/>
            <person name="Yadav J.S."/>
            <person name="Pangilinan J."/>
            <person name="Larsson K.H."/>
            <person name="Matsuura K."/>
            <person name="Barry K."/>
            <person name="Labutti K."/>
            <person name="Kuo R."/>
            <person name="Ohm R.A."/>
            <person name="Bhattacharya S.S."/>
            <person name="Shirouzu T."/>
            <person name="Yoshinaga Y."/>
            <person name="Martin F.M."/>
            <person name="Grigoriev I.V."/>
            <person name="Hibbett D.S."/>
        </authorList>
    </citation>
    <scope>NUCLEOTIDE SEQUENCE [LARGE SCALE GENOMIC DNA]</scope>
    <source>
        <strain evidence="3 4">HHB14362 ss-1</strain>
    </source>
</reference>
<dbReference type="EMBL" id="KV425570">
    <property type="protein sequence ID" value="KZT25795.1"/>
    <property type="molecule type" value="Genomic_DNA"/>
</dbReference>
<dbReference type="Proteomes" id="UP000076761">
    <property type="component" value="Unassembled WGS sequence"/>
</dbReference>
<dbReference type="InterPro" id="IPR029044">
    <property type="entry name" value="Nucleotide-diphossugar_trans"/>
</dbReference>
<dbReference type="Gene3D" id="3.90.550.20">
    <property type="match status" value="1"/>
</dbReference>
<dbReference type="PANTHER" id="PTHR12042:SF21">
    <property type="entry name" value="ALPHA1,4-GALACTOSYLTRANSFERASE 1-RELATED"/>
    <property type="match status" value="1"/>
</dbReference>
<dbReference type="PANTHER" id="PTHR12042">
    <property type="entry name" value="LACTOSYLCERAMIDE 4-ALPHA-GALACTOSYLTRANSFERASE ALPHA- 1,4-GALACTOSYLTRANSFERASE"/>
    <property type="match status" value="1"/>
</dbReference>
<comment type="similarity">
    <text evidence="1">Belongs to the glycosyltransferase 32 family.</text>
</comment>
<dbReference type="InParanoid" id="A0A165SWS1"/>
<proteinExistence type="inferred from homology"/>
<dbReference type="STRING" id="1314782.A0A165SWS1"/>
<protein>
    <recommendedName>
        <fullName evidence="5">Glycosyltransferase family 32 protein</fullName>
    </recommendedName>
</protein>
<keyword evidence="4" id="KW-1185">Reference proteome</keyword>
<dbReference type="AlphaFoldDB" id="A0A165SWS1"/>
<sequence>MLRSFFATQPRSASKLILWSNGDLLPNPILSNFLTRYPQSFELRAVDIPELAKGTPLEGTDYINGSGVNDKKAWVDGDLIRLLVVWNDGGIWVDMDMLLTRSLDPLWEHEFVIQWDCYDKPLQPFNGALLSFHKHSPYLCLMFEIMKLSPAPKPASTDWGSLLYLKTYRTLLHLSIPPFRILPWCFIDGVSCRLDNRLPDPFVPDVSSSRRSLIQRWLPSSKRNESSTKLLSPRGGRTDPARRWSTEPGGDLDKVLGMVFGVHLHNRWEKEFPKDGWVDRLVLRKYDRVLGRRDSDEQESP</sequence>
<dbReference type="InterPro" id="IPR007577">
    <property type="entry name" value="GlycoTrfase_DXD_sugar-bd_CS"/>
</dbReference>
<dbReference type="GO" id="GO:0016758">
    <property type="term" value="F:hexosyltransferase activity"/>
    <property type="evidence" value="ECO:0007669"/>
    <property type="project" value="TreeGrafter"/>
</dbReference>
<dbReference type="GO" id="GO:0016020">
    <property type="term" value="C:membrane"/>
    <property type="evidence" value="ECO:0007669"/>
    <property type="project" value="GOC"/>
</dbReference>
<evidence type="ECO:0008006" key="5">
    <source>
        <dbReference type="Google" id="ProtNLM"/>
    </source>
</evidence>
<dbReference type="OrthoDB" id="409543at2759"/>